<reference evidence="8 9" key="1">
    <citation type="submission" date="2023-03" db="EMBL/GenBank/DDBJ databases">
        <title>Mating type loci evolution in Malassezia.</title>
        <authorList>
            <person name="Coelho M.A."/>
        </authorList>
    </citation>
    <scope>NUCLEOTIDE SEQUENCE [LARGE SCALE GENOMIC DNA]</scope>
    <source>
        <strain evidence="8 9">CBS 13387</strain>
    </source>
</reference>
<evidence type="ECO:0000256" key="1">
    <source>
        <dbReference type="ARBA" id="ARBA00004123"/>
    </source>
</evidence>
<evidence type="ECO:0000313" key="9">
    <source>
        <dbReference type="Proteomes" id="UP001217582"/>
    </source>
</evidence>
<feature type="domain" description="TAFII28-like protein" evidence="7">
    <location>
        <begin position="121"/>
        <end position="205"/>
    </location>
</feature>
<evidence type="ECO:0000313" key="8">
    <source>
        <dbReference type="EMBL" id="WFD17431.1"/>
    </source>
</evidence>
<dbReference type="PANTHER" id="PTHR13218">
    <property type="entry name" value="TRANSCRIPTION INITIATION FACTOR TFIID SUBUNIT 11-RELATED"/>
    <property type="match status" value="1"/>
</dbReference>
<proteinExistence type="inferred from homology"/>
<dbReference type="Proteomes" id="UP001217582">
    <property type="component" value="Chromosome 7"/>
</dbReference>
<dbReference type="CDD" id="cd08048">
    <property type="entry name" value="HFD_TAF11"/>
    <property type="match status" value="1"/>
</dbReference>
<name>A0AAJ5Z2W5_9BASI</name>
<feature type="compositionally biased region" description="Basic and acidic residues" evidence="6">
    <location>
        <begin position="44"/>
        <end position="64"/>
    </location>
</feature>
<feature type="compositionally biased region" description="Acidic residues" evidence="6">
    <location>
        <begin position="80"/>
        <end position="102"/>
    </location>
</feature>
<feature type="region of interest" description="Disordered" evidence="6">
    <location>
        <begin position="1"/>
        <end position="104"/>
    </location>
</feature>
<dbReference type="GO" id="GO:0016251">
    <property type="term" value="F:RNA polymerase II general transcription initiation factor activity"/>
    <property type="evidence" value="ECO:0007669"/>
    <property type="project" value="TreeGrafter"/>
</dbReference>
<evidence type="ECO:0000256" key="2">
    <source>
        <dbReference type="ARBA" id="ARBA00009788"/>
    </source>
</evidence>
<keyword evidence="5" id="KW-0539">Nucleus</keyword>
<comment type="similarity">
    <text evidence="2">Belongs to the TAF11 family.</text>
</comment>
<evidence type="ECO:0000256" key="5">
    <source>
        <dbReference type="ARBA" id="ARBA00023242"/>
    </source>
</evidence>
<dbReference type="GO" id="GO:0046982">
    <property type="term" value="F:protein heterodimerization activity"/>
    <property type="evidence" value="ECO:0007669"/>
    <property type="project" value="InterPro"/>
</dbReference>
<dbReference type="Gene3D" id="1.10.20.10">
    <property type="entry name" value="Histone, subunit A"/>
    <property type="match status" value="1"/>
</dbReference>
<keyword evidence="4" id="KW-0804">Transcription</keyword>
<dbReference type="PANTHER" id="PTHR13218:SF8">
    <property type="entry name" value="TRANSCRIPTION INITIATION FACTOR TFIID SUBUNIT 11"/>
    <property type="match status" value="1"/>
</dbReference>
<gene>
    <name evidence="8" type="ORF">MARU1_003485</name>
</gene>
<accession>A0AAJ5Z2W5</accession>
<sequence length="235" mass="26000">MDDTPASRKRGRKSEAPPTPVDVLDEVDDELVGWPAKRGKKRKNDSGARERSSSARGASADRRSASRVPDSADDARHESDDDVDDASEDESDVAEGDALAEDEFSRQQTIYAAQQRSMGLLSHLMDEDQLERHMASRRGSLNKGSVRKLVNHVLSQTVNQHIVMAVSGVGKVFVGEMVELARAVQRERHESGPILPLHLYEAYRRYKNAQERPGRFPPGLSSGGAGLGRRRRLFS</sequence>
<dbReference type="EMBL" id="CP119922">
    <property type="protein sequence ID" value="WFD17431.1"/>
    <property type="molecule type" value="Genomic_DNA"/>
</dbReference>
<keyword evidence="9" id="KW-1185">Reference proteome</keyword>
<dbReference type="InterPro" id="IPR006809">
    <property type="entry name" value="TAFII28_dom"/>
</dbReference>
<protein>
    <recommendedName>
        <fullName evidence="7">TAFII28-like protein domain-containing protein</fullName>
    </recommendedName>
</protein>
<dbReference type="Pfam" id="PF04719">
    <property type="entry name" value="TAFII28"/>
    <property type="match status" value="1"/>
</dbReference>
<evidence type="ECO:0000256" key="6">
    <source>
        <dbReference type="SAM" id="MobiDB-lite"/>
    </source>
</evidence>
<evidence type="ECO:0000259" key="7">
    <source>
        <dbReference type="Pfam" id="PF04719"/>
    </source>
</evidence>
<comment type="subcellular location">
    <subcellularLocation>
        <location evidence="1">Nucleus</location>
    </subcellularLocation>
</comment>
<evidence type="ECO:0000256" key="3">
    <source>
        <dbReference type="ARBA" id="ARBA00023015"/>
    </source>
</evidence>
<dbReference type="GO" id="GO:0005669">
    <property type="term" value="C:transcription factor TFIID complex"/>
    <property type="evidence" value="ECO:0007669"/>
    <property type="project" value="InterPro"/>
</dbReference>
<keyword evidence="3" id="KW-0805">Transcription regulation</keyword>
<dbReference type="InterPro" id="IPR009072">
    <property type="entry name" value="Histone-fold"/>
</dbReference>
<dbReference type="SUPFAM" id="SSF47113">
    <property type="entry name" value="Histone-fold"/>
    <property type="match status" value="1"/>
</dbReference>
<dbReference type="GO" id="GO:0051123">
    <property type="term" value="P:RNA polymerase II preinitiation complex assembly"/>
    <property type="evidence" value="ECO:0007669"/>
    <property type="project" value="InterPro"/>
</dbReference>
<evidence type="ECO:0000256" key="4">
    <source>
        <dbReference type="ARBA" id="ARBA00023163"/>
    </source>
</evidence>
<dbReference type="AlphaFoldDB" id="A0AAJ5Z2W5"/>
<organism evidence="8 9">
    <name type="scientific">Malassezia arunalokei</name>
    <dbReference type="NCBI Taxonomy" id="1514897"/>
    <lineage>
        <taxon>Eukaryota</taxon>
        <taxon>Fungi</taxon>
        <taxon>Dikarya</taxon>
        <taxon>Basidiomycota</taxon>
        <taxon>Ustilaginomycotina</taxon>
        <taxon>Malasseziomycetes</taxon>
        <taxon>Malasseziales</taxon>
        <taxon>Malasseziaceae</taxon>
        <taxon>Malassezia</taxon>
    </lineage>
</organism>
<dbReference type="InterPro" id="IPR045127">
    <property type="entry name" value="TAF11-like"/>
</dbReference>